<accession>A0A2M7M111</accession>
<proteinExistence type="predicted"/>
<dbReference type="AlphaFoldDB" id="A0A2M7M111"/>
<protein>
    <recommendedName>
        <fullName evidence="3">Type II toxin-antitoxin system HicA family toxin</fullName>
    </recommendedName>
</protein>
<organism evidence="1 2">
    <name type="scientific">Candidatus Roizmanbacteria bacterium CG_4_10_14_3_um_filter_33_21</name>
    <dbReference type="NCBI Taxonomy" id="1974830"/>
    <lineage>
        <taxon>Bacteria</taxon>
        <taxon>Candidatus Roizmaniibacteriota</taxon>
    </lineage>
</organism>
<reference evidence="2" key="1">
    <citation type="submission" date="2017-09" db="EMBL/GenBank/DDBJ databases">
        <title>Depth-based differentiation of microbial function through sediment-hosted aquifers and enrichment of novel symbionts in the deep terrestrial subsurface.</title>
        <authorList>
            <person name="Probst A.J."/>
            <person name="Ladd B."/>
            <person name="Jarett J.K."/>
            <person name="Geller-Mcgrath D.E."/>
            <person name="Sieber C.M.K."/>
            <person name="Emerson J.B."/>
            <person name="Anantharaman K."/>
            <person name="Thomas B.C."/>
            <person name="Malmstrom R."/>
            <person name="Stieglmeier M."/>
            <person name="Klingl A."/>
            <person name="Woyke T."/>
            <person name="Ryan C.M."/>
            <person name="Banfield J.F."/>
        </authorList>
    </citation>
    <scope>NUCLEOTIDE SEQUENCE [LARGE SCALE GENOMIC DNA]</scope>
</reference>
<dbReference type="EMBL" id="PFJI01000032">
    <property type="protein sequence ID" value="PIX74272.1"/>
    <property type="molecule type" value="Genomic_DNA"/>
</dbReference>
<dbReference type="Proteomes" id="UP000229708">
    <property type="component" value="Unassembled WGS sequence"/>
</dbReference>
<comment type="caution">
    <text evidence="1">The sequence shown here is derived from an EMBL/GenBank/DDBJ whole genome shotgun (WGS) entry which is preliminary data.</text>
</comment>
<evidence type="ECO:0000313" key="2">
    <source>
        <dbReference type="Proteomes" id="UP000229708"/>
    </source>
</evidence>
<dbReference type="SUPFAM" id="SSF54786">
    <property type="entry name" value="YcfA/nrd intein domain"/>
    <property type="match status" value="1"/>
</dbReference>
<evidence type="ECO:0008006" key="3">
    <source>
        <dbReference type="Google" id="ProtNLM"/>
    </source>
</evidence>
<sequence length="63" mass="7398">MFLRLIGCKLIRIKGDHLIYGRVDLKRPIVITADREVPVFIIRNNLRTLGFSIKEYLNCLKQI</sequence>
<name>A0A2M7M111_9BACT</name>
<gene>
    <name evidence="1" type="ORF">COZ39_00660</name>
</gene>
<dbReference type="InterPro" id="IPR038570">
    <property type="entry name" value="HicA_sf"/>
</dbReference>
<dbReference type="Gene3D" id="3.30.920.30">
    <property type="entry name" value="Hypothetical protein"/>
    <property type="match status" value="1"/>
</dbReference>
<evidence type="ECO:0000313" key="1">
    <source>
        <dbReference type="EMBL" id="PIX74272.1"/>
    </source>
</evidence>